<evidence type="ECO:0000313" key="3">
    <source>
        <dbReference type="Proteomes" id="UP000447434"/>
    </source>
</evidence>
<dbReference type="Proteomes" id="UP000447434">
    <property type="component" value="Chromosome 16"/>
</dbReference>
<comment type="caution">
    <text evidence="1">The sequence shown here is derived from an EMBL/GenBank/DDBJ whole genome shotgun (WGS) entry which is preliminary data.</text>
</comment>
<dbReference type="EMBL" id="WOCE01000008">
    <property type="protein sequence ID" value="KAE9608254.1"/>
    <property type="molecule type" value="Genomic_DNA"/>
</dbReference>
<dbReference type="EMBL" id="WOCE01000016">
    <property type="protein sequence ID" value="KAE9597802.1"/>
    <property type="molecule type" value="Genomic_DNA"/>
</dbReference>
<accession>A0A6A4P7I9</accession>
<dbReference type="AlphaFoldDB" id="A0A6A4P7I9"/>
<sequence length="62" mass="7001">MCTGKSCCCFVNVSNCGVWVWCNHRREEVLGCVEMSVRTLFHDVVAMSRGFKPLSKIIFGKT</sequence>
<evidence type="ECO:0000313" key="2">
    <source>
        <dbReference type="EMBL" id="KAE9608254.1"/>
    </source>
</evidence>
<keyword evidence="3" id="KW-1185">Reference proteome</keyword>
<protein>
    <submittedName>
        <fullName evidence="1">Uncharacterized protein</fullName>
    </submittedName>
</protein>
<organism evidence="1 3">
    <name type="scientific">Lupinus albus</name>
    <name type="common">White lupine</name>
    <name type="synonym">Lupinus termis</name>
    <dbReference type="NCBI Taxonomy" id="3870"/>
    <lineage>
        <taxon>Eukaryota</taxon>
        <taxon>Viridiplantae</taxon>
        <taxon>Streptophyta</taxon>
        <taxon>Embryophyta</taxon>
        <taxon>Tracheophyta</taxon>
        <taxon>Spermatophyta</taxon>
        <taxon>Magnoliopsida</taxon>
        <taxon>eudicotyledons</taxon>
        <taxon>Gunneridae</taxon>
        <taxon>Pentapetalae</taxon>
        <taxon>rosids</taxon>
        <taxon>fabids</taxon>
        <taxon>Fabales</taxon>
        <taxon>Fabaceae</taxon>
        <taxon>Papilionoideae</taxon>
        <taxon>50 kb inversion clade</taxon>
        <taxon>genistoids sensu lato</taxon>
        <taxon>core genistoids</taxon>
        <taxon>Genisteae</taxon>
        <taxon>Lupinus</taxon>
    </lineage>
</organism>
<name>A0A6A4P7I9_LUPAL</name>
<gene>
    <name evidence="2" type="ORF">Lalb_Chr08g0233511</name>
    <name evidence="1" type="ORF">Lalb_Chr16g0390481</name>
</gene>
<dbReference type="Proteomes" id="UP000447434">
    <property type="component" value="Chromosome 8"/>
</dbReference>
<reference evidence="1" key="2">
    <citation type="journal article" date="2020" name="Nat. Commun.">
        <title>High-quality genome sequence of white lupin provides insight into soil exploration and seed quality.</title>
        <authorList>
            <person name="Hufnagel B."/>
            <person name="Marques A."/>
            <person name="Soriano A."/>
            <person name="Marques L."/>
            <person name="Divol F."/>
            <person name="Doumas P."/>
            <person name="Sallet E."/>
            <person name="Mancinotti D."/>
            <person name="Carrere S."/>
            <person name="Marande W."/>
            <person name="Arribat S."/>
            <person name="Keller J."/>
            <person name="Huneau C."/>
            <person name="Blein T."/>
            <person name="Aime D."/>
            <person name="Laguerre M."/>
            <person name="Taylor J."/>
            <person name="Schubert V."/>
            <person name="Nelson M."/>
            <person name="Geu-Flores F."/>
            <person name="Crespi M."/>
            <person name="Gallardo K."/>
            <person name="Delaux P.M."/>
            <person name="Salse J."/>
            <person name="Berges H."/>
            <person name="Guyot R."/>
            <person name="Gouzy J."/>
            <person name="Peret B."/>
        </authorList>
    </citation>
    <scope>NUCLEOTIDE SEQUENCE</scope>
    <source>
        <tissue evidence="1">Leaves</tissue>
    </source>
</reference>
<reference evidence="3" key="1">
    <citation type="journal article" date="2020" name="Nat. Commun.">
        <title>Genome sequence of the cluster root forming white lupin.</title>
        <authorList>
            <person name="Hufnagel B."/>
            <person name="Marques A."/>
            <person name="Soriano A."/>
            <person name="Marques L."/>
            <person name="Divol F."/>
            <person name="Doumas P."/>
            <person name="Sallet E."/>
            <person name="Mancinotti D."/>
            <person name="Carrere S."/>
            <person name="Marande W."/>
            <person name="Arribat S."/>
            <person name="Keller J."/>
            <person name="Huneau C."/>
            <person name="Blein T."/>
            <person name="Aime D."/>
            <person name="Laguerre M."/>
            <person name="Taylor J."/>
            <person name="Schubert V."/>
            <person name="Nelson M."/>
            <person name="Geu-Flores F."/>
            <person name="Crespi M."/>
            <person name="Gallardo-Guerrero K."/>
            <person name="Delaux P.-M."/>
            <person name="Salse J."/>
            <person name="Berges H."/>
            <person name="Guyot R."/>
            <person name="Gouzy J."/>
            <person name="Peret B."/>
        </authorList>
    </citation>
    <scope>NUCLEOTIDE SEQUENCE [LARGE SCALE GENOMIC DNA]</scope>
    <source>
        <strain evidence="3">cv. Amiga</strain>
    </source>
</reference>
<evidence type="ECO:0000313" key="1">
    <source>
        <dbReference type="EMBL" id="KAE9597802.1"/>
    </source>
</evidence>
<proteinExistence type="predicted"/>